<dbReference type="Pfam" id="PF00355">
    <property type="entry name" value="Rieske"/>
    <property type="match status" value="1"/>
</dbReference>
<keyword evidence="7" id="KW-1185">Reference proteome</keyword>
<protein>
    <submittedName>
        <fullName evidence="6">Iron-sulfur cluster-binding protein, Rieske family</fullName>
    </submittedName>
</protein>
<evidence type="ECO:0000256" key="3">
    <source>
        <dbReference type="ARBA" id="ARBA00023004"/>
    </source>
</evidence>
<keyword evidence="1" id="KW-0001">2Fe-2S</keyword>
<sequence>MSEEFTVLCALADIPAGGCRGFSEQRLFAVRSSAGDRVFIYNNQCPHLGIPLEWVEHQFLDPSGSMIQCANHAALFVIDSGQCVSGPCAGQKLTAIPCRIEGNNILIRRVVSTVNNA</sequence>
<dbReference type="Gene3D" id="2.102.10.10">
    <property type="entry name" value="Rieske [2Fe-2S] iron-sulphur domain"/>
    <property type="match status" value="1"/>
</dbReference>
<reference evidence="6 7" key="1">
    <citation type="journal article" date="2008" name="J. Bacteriol.">
        <title>Insights into plant cell wall degradation from the genome sequence of the soil bacterium Cellvibrio japonicus.</title>
        <authorList>
            <person name="Deboy R.T."/>
            <person name="Mongodin E.F."/>
            <person name="Fouts D.E."/>
            <person name="Tailford L.E."/>
            <person name="Khouri H."/>
            <person name="Emerson J.B."/>
            <person name="Mohamoud Y."/>
            <person name="Watkins K."/>
            <person name="Henrissat B."/>
            <person name="Gilbert H.J."/>
            <person name="Nelson K.E."/>
        </authorList>
    </citation>
    <scope>NUCLEOTIDE SEQUENCE [LARGE SCALE GENOMIC DNA]</scope>
    <source>
        <strain evidence="6 7">Ueda107</strain>
    </source>
</reference>
<evidence type="ECO:0000259" key="5">
    <source>
        <dbReference type="PROSITE" id="PS51296"/>
    </source>
</evidence>
<dbReference type="HOGENOM" id="CLU_055690_4_3_6"/>
<dbReference type="eggNOG" id="COG2146">
    <property type="taxonomic scope" value="Bacteria"/>
</dbReference>
<dbReference type="OrthoDB" id="9794779at2"/>
<gene>
    <name evidence="6" type="ordered locus">CJA_0515</name>
</gene>
<dbReference type="PANTHER" id="PTHR40261">
    <property type="match status" value="1"/>
</dbReference>
<feature type="domain" description="Rieske" evidence="5">
    <location>
        <begin position="6"/>
        <end position="107"/>
    </location>
</feature>
<dbReference type="PANTHER" id="PTHR40261:SF1">
    <property type="entry name" value="RIESKE DOMAIN-CONTAINING PROTEIN"/>
    <property type="match status" value="1"/>
</dbReference>
<organism evidence="6 7">
    <name type="scientific">Cellvibrio japonicus (strain Ueda107)</name>
    <name type="common">Pseudomonas fluorescens subsp. cellulosa</name>
    <dbReference type="NCBI Taxonomy" id="498211"/>
    <lineage>
        <taxon>Bacteria</taxon>
        <taxon>Pseudomonadati</taxon>
        <taxon>Pseudomonadota</taxon>
        <taxon>Gammaproteobacteria</taxon>
        <taxon>Cellvibrionales</taxon>
        <taxon>Cellvibrionaceae</taxon>
        <taxon>Cellvibrio</taxon>
    </lineage>
</organism>
<dbReference type="AlphaFoldDB" id="B3PJ04"/>
<evidence type="ECO:0000256" key="2">
    <source>
        <dbReference type="ARBA" id="ARBA00022723"/>
    </source>
</evidence>
<evidence type="ECO:0000256" key="4">
    <source>
        <dbReference type="ARBA" id="ARBA00023014"/>
    </source>
</evidence>
<dbReference type="KEGG" id="cja:CJA_0515"/>
<name>B3PJ04_CELJU</name>
<dbReference type="GO" id="GO:0046872">
    <property type="term" value="F:metal ion binding"/>
    <property type="evidence" value="ECO:0007669"/>
    <property type="project" value="UniProtKB-KW"/>
</dbReference>
<evidence type="ECO:0000313" key="6">
    <source>
        <dbReference type="EMBL" id="ACE85002.1"/>
    </source>
</evidence>
<dbReference type="RefSeq" id="WP_012486195.1">
    <property type="nucleotide sequence ID" value="NC_010995.1"/>
</dbReference>
<evidence type="ECO:0000313" key="7">
    <source>
        <dbReference type="Proteomes" id="UP000001036"/>
    </source>
</evidence>
<dbReference type="CDD" id="cd03467">
    <property type="entry name" value="Rieske"/>
    <property type="match status" value="1"/>
</dbReference>
<dbReference type="STRING" id="498211.CJA_0515"/>
<dbReference type="EMBL" id="CP000934">
    <property type="protein sequence ID" value="ACE85002.1"/>
    <property type="molecule type" value="Genomic_DNA"/>
</dbReference>
<dbReference type="SUPFAM" id="SSF50022">
    <property type="entry name" value="ISP domain"/>
    <property type="match status" value="1"/>
</dbReference>
<dbReference type="PROSITE" id="PS51296">
    <property type="entry name" value="RIESKE"/>
    <property type="match status" value="1"/>
</dbReference>
<proteinExistence type="predicted"/>
<keyword evidence="3" id="KW-0408">Iron</keyword>
<dbReference type="Proteomes" id="UP000001036">
    <property type="component" value="Chromosome"/>
</dbReference>
<dbReference type="InterPro" id="IPR036922">
    <property type="entry name" value="Rieske_2Fe-2S_sf"/>
</dbReference>
<keyword evidence="2" id="KW-0479">Metal-binding</keyword>
<keyword evidence="4" id="KW-0411">Iron-sulfur</keyword>
<dbReference type="InterPro" id="IPR017941">
    <property type="entry name" value="Rieske_2Fe-2S"/>
</dbReference>
<dbReference type="GO" id="GO:0051537">
    <property type="term" value="F:2 iron, 2 sulfur cluster binding"/>
    <property type="evidence" value="ECO:0007669"/>
    <property type="project" value="UniProtKB-KW"/>
</dbReference>
<evidence type="ECO:0000256" key="1">
    <source>
        <dbReference type="ARBA" id="ARBA00022714"/>
    </source>
</evidence>
<accession>B3PJ04</accession>